<keyword evidence="6" id="KW-0814">Transposable element</keyword>
<keyword evidence="3 6" id="KW-0815">Transposition</keyword>
<protein>
    <recommendedName>
        <fullName evidence="6">Mutator family transposase</fullName>
    </recommendedName>
</protein>
<comment type="function">
    <text evidence="1 6">Required for the transposition of the insertion element.</text>
</comment>
<comment type="similarity">
    <text evidence="2 6">Belongs to the transposase mutator family.</text>
</comment>
<dbReference type="GO" id="GO:0004803">
    <property type="term" value="F:transposase activity"/>
    <property type="evidence" value="ECO:0007669"/>
    <property type="project" value="UniProtKB-UniRule"/>
</dbReference>
<keyword evidence="5 6" id="KW-0233">DNA recombination</keyword>
<evidence type="ECO:0000313" key="8">
    <source>
        <dbReference type="EMBL" id="ANK62263.1"/>
    </source>
</evidence>
<evidence type="ECO:0000313" key="9">
    <source>
        <dbReference type="EMBL" id="ANK62645.1"/>
    </source>
</evidence>
<evidence type="ECO:0000313" key="7">
    <source>
        <dbReference type="EMBL" id="ANK61944.1"/>
    </source>
</evidence>
<dbReference type="PROSITE" id="PS01007">
    <property type="entry name" value="TRANSPOSASE_MUTATOR"/>
    <property type="match status" value="1"/>
</dbReference>
<dbReference type="Proteomes" id="UP000078582">
    <property type="component" value="Chromosome"/>
</dbReference>
<dbReference type="EMBL" id="CP014873">
    <property type="protein sequence ID" value="ANK61944.1"/>
    <property type="molecule type" value="Genomic_DNA"/>
</dbReference>
<dbReference type="EMBL" id="CP014873">
    <property type="protein sequence ID" value="ANK62645.1"/>
    <property type="molecule type" value="Genomic_DNA"/>
</dbReference>
<dbReference type="GO" id="GO:0006313">
    <property type="term" value="P:DNA transposition"/>
    <property type="evidence" value="ECO:0007669"/>
    <property type="project" value="UniProtKB-UniRule"/>
</dbReference>
<dbReference type="EMBL" id="CP014873">
    <property type="protein sequence ID" value="ANK62263.1"/>
    <property type="molecule type" value="Genomic_DNA"/>
</dbReference>
<keyword evidence="11" id="KW-1185">Reference proteome</keyword>
<evidence type="ECO:0000256" key="2">
    <source>
        <dbReference type="ARBA" id="ARBA00010961"/>
    </source>
</evidence>
<dbReference type="GeneID" id="42982307"/>
<dbReference type="InterPro" id="IPR001207">
    <property type="entry name" value="Transposase_mutator"/>
</dbReference>
<evidence type="ECO:0000256" key="4">
    <source>
        <dbReference type="ARBA" id="ARBA00023125"/>
    </source>
</evidence>
<organism evidence="10 11">
    <name type="scientific">Loigolactobacillus backii</name>
    <dbReference type="NCBI Taxonomy" id="375175"/>
    <lineage>
        <taxon>Bacteria</taxon>
        <taxon>Bacillati</taxon>
        <taxon>Bacillota</taxon>
        <taxon>Bacilli</taxon>
        <taxon>Lactobacillales</taxon>
        <taxon>Lactobacillaceae</taxon>
        <taxon>Loigolactobacillus</taxon>
    </lineage>
</organism>
<name>A0A192H3G3_9LACO</name>
<accession>A0A192H3G3</accession>
<dbReference type="PANTHER" id="PTHR33217">
    <property type="entry name" value="TRANSPOSASE FOR INSERTION SEQUENCE ELEMENT IS1081"/>
    <property type="match status" value="1"/>
</dbReference>
<dbReference type="KEGG" id="lbt:AYR52_02465"/>
<evidence type="ECO:0000256" key="6">
    <source>
        <dbReference type="RuleBase" id="RU365089"/>
    </source>
</evidence>
<evidence type="ECO:0000313" key="11">
    <source>
        <dbReference type="Proteomes" id="UP000078582"/>
    </source>
</evidence>
<proteinExistence type="inferred from homology"/>
<dbReference type="Pfam" id="PF00872">
    <property type="entry name" value="Transposase_mut"/>
    <property type="match status" value="1"/>
</dbReference>
<dbReference type="NCBIfam" id="NF033543">
    <property type="entry name" value="transpos_IS256"/>
    <property type="match status" value="1"/>
</dbReference>
<dbReference type="GO" id="GO:0003677">
    <property type="term" value="F:DNA binding"/>
    <property type="evidence" value="ECO:0007669"/>
    <property type="project" value="UniProtKB-UniRule"/>
</dbReference>
<keyword evidence="4 6" id="KW-0238">DNA-binding</keyword>
<dbReference type="OrthoDB" id="9779930at2"/>
<evidence type="ECO:0000256" key="1">
    <source>
        <dbReference type="ARBA" id="ARBA00002190"/>
    </source>
</evidence>
<dbReference type="PANTHER" id="PTHR33217:SF8">
    <property type="entry name" value="MUTATOR FAMILY TRANSPOSASE"/>
    <property type="match status" value="1"/>
</dbReference>
<evidence type="ECO:0000313" key="10">
    <source>
        <dbReference type="EMBL" id="ANK62798.1"/>
    </source>
</evidence>
<dbReference type="AlphaFoldDB" id="A0A192H3G3"/>
<evidence type="ECO:0000256" key="3">
    <source>
        <dbReference type="ARBA" id="ARBA00022578"/>
    </source>
</evidence>
<reference evidence="10 11" key="1">
    <citation type="submission" date="2016-03" db="EMBL/GenBank/DDBJ databases">
        <title>Pediococcus and Lactobacillus from brewery environment - whole genome sequencing and assembly.</title>
        <authorList>
            <person name="Behr J."/>
            <person name="Geissler A.J."/>
            <person name="Vogel R.F."/>
        </authorList>
    </citation>
    <scope>NUCLEOTIDE SEQUENCE [LARGE SCALE GENOMIC DNA]</scope>
    <source>
        <strain evidence="10 11">TMW 1.1989</strain>
    </source>
</reference>
<gene>
    <name evidence="7" type="ORF">AYR53_03665</name>
    <name evidence="8" type="ORF">AYR53_05420</name>
    <name evidence="9" type="ORF">AYR53_07585</name>
    <name evidence="10" type="ORF">AYR53_08560</name>
</gene>
<sequence>MDQFNKEIAQTLLAQGNLKEVFRTQLEKTVNSLLQAELTAILGYDPYDRSGFNSGNSRNGQYFRQIASEYGKLNICVPRDRNGEFKAALIPSYTRRVDALEEMVLKLYEKGITTREIADLIEKMYGSHYCATTISNMTQVVEGQVAAFHKRHFTESSFVCLFIDATYLPLRRKTVEREAVHIAIGITASGEKQILDYQIAPTENGEVWSELLGGLVKRGISNVQLVIADGMVGLESALERSYPQAKFQRCLVHMSRNIFKKVRVSDRQAVMSEFKQIHQATTKSEAQAILATFITHWAPSYSRMTKHLAETKNLLTFFDFPTSIRASIYSTNLIESFNKSIKRKTKVKEQFPNEAALDRFLVTQMLAYNDKNFGKSHRGFKQCQDTLESMF</sequence>
<dbReference type="EMBL" id="CP014873">
    <property type="protein sequence ID" value="ANK62798.1"/>
    <property type="molecule type" value="Genomic_DNA"/>
</dbReference>
<evidence type="ECO:0000256" key="5">
    <source>
        <dbReference type="ARBA" id="ARBA00023172"/>
    </source>
</evidence>
<dbReference type="RefSeq" id="WP_068223443.1">
    <property type="nucleotide sequence ID" value="NZ_CP014623.1"/>
</dbReference>
<dbReference type="KEGG" id="lbt:AYR52_10360"/>